<organism evidence="1 2">
    <name type="scientific">Phytophthora sojae (strain P6497)</name>
    <name type="common">Soybean stem and root rot agent</name>
    <name type="synonym">Phytophthora megasperma f. sp. glycines</name>
    <dbReference type="NCBI Taxonomy" id="1094619"/>
    <lineage>
        <taxon>Eukaryota</taxon>
        <taxon>Sar</taxon>
        <taxon>Stramenopiles</taxon>
        <taxon>Oomycota</taxon>
        <taxon>Peronosporomycetes</taxon>
        <taxon>Peronosporales</taxon>
        <taxon>Peronosporaceae</taxon>
        <taxon>Phytophthora</taxon>
    </lineage>
</organism>
<dbReference type="AlphaFoldDB" id="G4ZF77"/>
<protein>
    <recommendedName>
        <fullName evidence="3">Calponin-homology (CH) domain-containing protein</fullName>
    </recommendedName>
</protein>
<dbReference type="OMA" id="ECEQSVY"/>
<dbReference type="InParanoid" id="G4ZF77"/>
<name>G4ZF77_PHYSP</name>
<sequence length="779" mass="90165">MLKRLRNNELMVDRVANRWGRLVMRQTLADWKKIIIRKKYTRVLLEKTRWRWTKQRLMKLFRRWSDYAVAEKVRKSHEQIQLYRDNKHDYQELIGRLQVQIEGAKVEMKAHREHLDLAKRHTLSLEELLTQLELRVRQSQERKLQTISNQWGKLCFAFVDCECDYLQNMLDAVSVEDYVDMGVLVMKGEDENDLLRLPSELLVLRWINFQLEQCGGSFKYLSPFNAGLIQNFSSDMHNYYALRHILDRVLMCKRRRTPPRAARMQSAFMLLSRAAADSVAAASASSRQTPFPTREELRAALAEQLNPACPAFLSDHVLSSEIASDLVFCLFSFLVCEHPSLSTQQQVTTVQTSNSTNKYPWCEAQVALNEAREVWNSVRSQWRELHTPFDVLEATKAPPEVTSPPQLLAKASIVLQNAVNTVQYACSKRSIAMRVWGCLQRRVQQDALRLLARRGREQAPFELVDRRVWREKYMLTTLHIPKLLQRVEEVLGEHYEHLRRIYRFYANIDSTRFFYKISACMSLAEFYAFLKECEVFGRAQCFPYDLLQSVFEKVSPDVAASMGAATSTLPLTHILSAPSKESGGTNGREMTPAEFVEALVHIVRSDRVQWKQGADTTLTLPLALRFRKFLEEIIFPNAMHSDEKSNAFRPQLLTFECREVFTTHHKKLRSMYSHFVLSETKTERRFASQDSTGLRGTAKMLSANGFVNCCQHFDLFRDNLLHFDDVQHILAETLQLERDSFLEALAAVACYLNPDAFMPLAAKLDAFFSERLDSSAIVL</sequence>
<dbReference type="SMR" id="G4ZF77"/>
<dbReference type="EMBL" id="JH159154">
    <property type="protein sequence ID" value="EGZ16580.1"/>
    <property type="molecule type" value="Genomic_DNA"/>
</dbReference>
<evidence type="ECO:0000313" key="1">
    <source>
        <dbReference type="EMBL" id="EGZ16580.1"/>
    </source>
</evidence>
<proteinExistence type="predicted"/>
<reference evidence="1 2" key="1">
    <citation type="journal article" date="2006" name="Science">
        <title>Phytophthora genome sequences uncover evolutionary origins and mechanisms of pathogenesis.</title>
        <authorList>
            <person name="Tyler B.M."/>
            <person name="Tripathy S."/>
            <person name="Zhang X."/>
            <person name="Dehal P."/>
            <person name="Jiang R.H."/>
            <person name="Aerts A."/>
            <person name="Arredondo F.D."/>
            <person name="Baxter L."/>
            <person name="Bensasson D."/>
            <person name="Beynon J.L."/>
            <person name="Chapman J."/>
            <person name="Damasceno C.M."/>
            <person name="Dorrance A.E."/>
            <person name="Dou D."/>
            <person name="Dickerman A.W."/>
            <person name="Dubchak I.L."/>
            <person name="Garbelotto M."/>
            <person name="Gijzen M."/>
            <person name="Gordon S.G."/>
            <person name="Govers F."/>
            <person name="Grunwald N.J."/>
            <person name="Huang W."/>
            <person name="Ivors K.L."/>
            <person name="Jones R.W."/>
            <person name="Kamoun S."/>
            <person name="Krampis K."/>
            <person name="Lamour K.H."/>
            <person name="Lee M.K."/>
            <person name="McDonald W.H."/>
            <person name="Medina M."/>
            <person name="Meijer H.J."/>
            <person name="Nordberg E.K."/>
            <person name="Maclean D.J."/>
            <person name="Ospina-Giraldo M.D."/>
            <person name="Morris P.F."/>
            <person name="Phuntumart V."/>
            <person name="Putnam N.H."/>
            <person name="Rash S."/>
            <person name="Rose J.K."/>
            <person name="Sakihama Y."/>
            <person name="Salamov A.A."/>
            <person name="Savidor A."/>
            <person name="Scheuring C.F."/>
            <person name="Smith B.M."/>
            <person name="Sobral B.W."/>
            <person name="Terry A."/>
            <person name="Torto-Alalibo T.A."/>
            <person name="Win J."/>
            <person name="Xu Z."/>
            <person name="Zhang H."/>
            <person name="Grigoriev I.V."/>
            <person name="Rokhsar D.S."/>
            <person name="Boore J.L."/>
        </authorList>
    </citation>
    <scope>NUCLEOTIDE SEQUENCE [LARGE SCALE GENOMIC DNA]</scope>
    <source>
        <strain evidence="1 2">P6497</strain>
    </source>
</reference>
<dbReference type="RefSeq" id="XP_009525638.1">
    <property type="nucleotide sequence ID" value="XM_009527343.1"/>
</dbReference>
<accession>G4ZF77</accession>
<evidence type="ECO:0008006" key="3">
    <source>
        <dbReference type="Google" id="ProtNLM"/>
    </source>
</evidence>
<dbReference type="Proteomes" id="UP000002640">
    <property type="component" value="Unassembled WGS sequence"/>
</dbReference>
<evidence type="ECO:0000313" key="2">
    <source>
        <dbReference type="Proteomes" id="UP000002640"/>
    </source>
</evidence>
<dbReference type="KEGG" id="psoj:PHYSODRAFT_502566"/>
<keyword evidence="2" id="KW-1185">Reference proteome</keyword>
<dbReference type="GeneID" id="20658117"/>
<gene>
    <name evidence="1" type="ORF">PHYSODRAFT_502566</name>
</gene>